<dbReference type="EMBL" id="QEAS01000004">
    <property type="protein sequence ID" value="PWG81440.1"/>
    <property type="molecule type" value="Genomic_DNA"/>
</dbReference>
<organism evidence="4 5">
    <name type="scientific">Pararcticibacter amylolyticus</name>
    <dbReference type="NCBI Taxonomy" id="2173175"/>
    <lineage>
        <taxon>Bacteria</taxon>
        <taxon>Pseudomonadati</taxon>
        <taxon>Bacteroidota</taxon>
        <taxon>Sphingobacteriia</taxon>
        <taxon>Sphingobacteriales</taxon>
        <taxon>Sphingobacteriaceae</taxon>
        <taxon>Pararcticibacter</taxon>
    </lineage>
</organism>
<keyword evidence="5" id="KW-1185">Reference proteome</keyword>
<dbReference type="OrthoDB" id="1523762at2"/>
<dbReference type="PANTHER" id="PTHR43080:SF2">
    <property type="entry name" value="CBS DOMAIN-CONTAINING PROTEIN"/>
    <property type="match status" value="1"/>
</dbReference>
<reference evidence="4 5" key="1">
    <citation type="submission" date="2018-04" db="EMBL/GenBank/DDBJ databases">
        <title>Pedobacter chongqingensis sp. nov., isolated from a rottenly hemp rope.</title>
        <authorList>
            <person name="Cai Y."/>
        </authorList>
    </citation>
    <scope>NUCLEOTIDE SEQUENCE [LARGE SCALE GENOMIC DNA]</scope>
    <source>
        <strain evidence="4 5">FJ4-8</strain>
    </source>
</reference>
<evidence type="ECO:0000259" key="3">
    <source>
        <dbReference type="PROSITE" id="PS51371"/>
    </source>
</evidence>
<dbReference type="CDD" id="cd17783">
    <property type="entry name" value="CBS_pair_bac"/>
    <property type="match status" value="1"/>
</dbReference>
<feature type="domain" description="CBS" evidence="3">
    <location>
        <begin position="67"/>
        <end position="123"/>
    </location>
</feature>
<dbReference type="SMART" id="SM00116">
    <property type="entry name" value="CBS"/>
    <property type="match status" value="2"/>
</dbReference>
<dbReference type="InterPro" id="IPR046342">
    <property type="entry name" value="CBS_dom_sf"/>
</dbReference>
<evidence type="ECO:0000256" key="1">
    <source>
        <dbReference type="ARBA" id="ARBA00023122"/>
    </source>
</evidence>
<dbReference type="InterPro" id="IPR000644">
    <property type="entry name" value="CBS_dom"/>
</dbReference>
<dbReference type="PANTHER" id="PTHR43080">
    <property type="entry name" value="CBS DOMAIN-CONTAINING PROTEIN CBSX3, MITOCHONDRIAL"/>
    <property type="match status" value="1"/>
</dbReference>
<dbReference type="InterPro" id="IPR051257">
    <property type="entry name" value="Diverse_CBS-Domain"/>
</dbReference>
<dbReference type="Gene3D" id="3.10.580.10">
    <property type="entry name" value="CBS-domain"/>
    <property type="match status" value="2"/>
</dbReference>
<sequence>MIAAELISDAIPPLTLSDTIQKVIGRMSEFRISHLPVVEDTQFIGVVSDDDLIEISDYTTLLEKSGLSFNRIFIDHQQHIYEVIRLFYESRLSIIPVLDENKHYLGLISINTMMEHIASITAMKEPGGIIVLEMTSRNNSLSHIAQIVESNNAKILSSYITSFVDSTRTEITIKLNRSDISPIVASFLRYEYTIIATFNDVKADSGAADRYDQLMNYLSF</sequence>
<proteinExistence type="predicted"/>
<dbReference type="SUPFAM" id="SSF54631">
    <property type="entry name" value="CBS-domain pair"/>
    <property type="match status" value="1"/>
</dbReference>
<evidence type="ECO:0000256" key="2">
    <source>
        <dbReference type="PROSITE-ProRule" id="PRU00703"/>
    </source>
</evidence>
<dbReference type="PROSITE" id="PS51371">
    <property type="entry name" value="CBS"/>
    <property type="match status" value="2"/>
</dbReference>
<keyword evidence="1 2" id="KW-0129">CBS domain</keyword>
<feature type="domain" description="CBS" evidence="3">
    <location>
        <begin position="7"/>
        <end position="62"/>
    </location>
</feature>
<dbReference type="AlphaFoldDB" id="A0A2U2PJ88"/>
<gene>
    <name evidence="4" type="ORF">DDR33_06290</name>
</gene>
<evidence type="ECO:0000313" key="5">
    <source>
        <dbReference type="Proteomes" id="UP000245647"/>
    </source>
</evidence>
<evidence type="ECO:0000313" key="4">
    <source>
        <dbReference type="EMBL" id="PWG81440.1"/>
    </source>
</evidence>
<protein>
    <submittedName>
        <fullName evidence="4">CBS domain-containing protein</fullName>
    </submittedName>
</protein>
<dbReference type="RefSeq" id="WP_109414924.1">
    <property type="nucleotide sequence ID" value="NZ_QEAS01000004.1"/>
</dbReference>
<comment type="caution">
    <text evidence="4">The sequence shown here is derived from an EMBL/GenBank/DDBJ whole genome shotgun (WGS) entry which is preliminary data.</text>
</comment>
<accession>A0A2U2PJ88</accession>
<dbReference type="Pfam" id="PF00571">
    <property type="entry name" value="CBS"/>
    <property type="match status" value="2"/>
</dbReference>
<name>A0A2U2PJ88_9SPHI</name>
<dbReference type="Proteomes" id="UP000245647">
    <property type="component" value="Unassembled WGS sequence"/>
</dbReference>